<reference evidence="1 2" key="1">
    <citation type="submission" date="2019-12" db="EMBL/GenBank/DDBJ databases">
        <title>Genome sequencing and assembly of endphytes of Porphyra tenera.</title>
        <authorList>
            <person name="Park J.M."/>
            <person name="Shin R."/>
            <person name="Jo S.H."/>
        </authorList>
    </citation>
    <scope>NUCLEOTIDE SEQUENCE [LARGE SCALE GENOMIC DNA]</scope>
    <source>
        <strain evidence="1 2">GPM4</strain>
        <plasmid evidence="1 2">unnamed</plasmid>
    </source>
</reference>
<sequence length="53" mass="6191">MNNELEMGCKICRALNDGWCMNVWAMSSEQKRELAKRVQEATRDKKVLYNKVA</sequence>
<dbReference type="EMBL" id="CP047657">
    <property type="protein sequence ID" value="QHJ14058.1"/>
    <property type="molecule type" value="Genomic_DNA"/>
</dbReference>
<keyword evidence="2" id="KW-1185">Reference proteome</keyword>
<name>A0A857JRJ8_9ALTE</name>
<organism evidence="1 2">
    <name type="scientific">Paraglaciecola mesophila</name>
    <dbReference type="NCBI Taxonomy" id="197222"/>
    <lineage>
        <taxon>Bacteria</taxon>
        <taxon>Pseudomonadati</taxon>
        <taxon>Pseudomonadota</taxon>
        <taxon>Gammaproteobacteria</taxon>
        <taxon>Alteromonadales</taxon>
        <taxon>Alteromonadaceae</taxon>
        <taxon>Paraglaciecola</taxon>
    </lineage>
</organism>
<evidence type="ECO:0000313" key="1">
    <source>
        <dbReference type="EMBL" id="QHJ14058.1"/>
    </source>
</evidence>
<keyword evidence="1" id="KW-0614">Plasmid</keyword>
<dbReference type="KEGG" id="pmes:FX988_04340"/>
<evidence type="ECO:0000313" key="2">
    <source>
        <dbReference type="Proteomes" id="UP000464524"/>
    </source>
</evidence>
<protein>
    <submittedName>
        <fullName evidence="1">Uncharacterized protein</fullName>
    </submittedName>
</protein>
<geneLocation type="plasmid" evidence="1 2">
    <name>unnamed</name>
</geneLocation>
<dbReference type="Proteomes" id="UP000464524">
    <property type="component" value="Plasmid unnamed"/>
</dbReference>
<proteinExistence type="predicted"/>
<accession>A0A857JRJ8</accession>
<dbReference type="RefSeq" id="WP_013755111.1">
    <property type="nucleotide sequence ID" value="NZ_CP047657.1"/>
</dbReference>
<dbReference type="AlphaFoldDB" id="A0A857JRJ8"/>
<gene>
    <name evidence="1" type="ORF">FX988_04340</name>
</gene>